<dbReference type="EMBL" id="UOEO01000113">
    <property type="protein sequence ID" value="VAW19452.1"/>
    <property type="molecule type" value="Genomic_DNA"/>
</dbReference>
<reference evidence="1" key="1">
    <citation type="submission" date="2018-06" db="EMBL/GenBank/DDBJ databases">
        <authorList>
            <person name="Zhirakovskaya E."/>
        </authorList>
    </citation>
    <scope>NUCLEOTIDE SEQUENCE</scope>
</reference>
<evidence type="ECO:0000313" key="1">
    <source>
        <dbReference type="EMBL" id="VAW19452.1"/>
    </source>
</evidence>
<gene>
    <name evidence="1" type="ORF">MNBD_ALPHA12-550</name>
</gene>
<proteinExistence type="predicted"/>
<dbReference type="AlphaFoldDB" id="A0A3B0TYK6"/>
<organism evidence="1">
    <name type="scientific">hydrothermal vent metagenome</name>
    <dbReference type="NCBI Taxonomy" id="652676"/>
    <lineage>
        <taxon>unclassified sequences</taxon>
        <taxon>metagenomes</taxon>
        <taxon>ecological metagenomes</taxon>
    </lineage>
</organism>
<name>A0A3B0TYK6_9ZZZZ</name>
<protein>
    <submittedName>
        <fullName evidence="1">Uncharacterized protein</fullName>
    </submittedName>
</protein>
<sequence>MRALIFILSLLVITPGFAQGWTSYSNARYGANADVPPGFVAAGPEAKNSDGLIFRSRQGGYLTIYGADVPGRNFEAFMAKMIANEKSYNGWSVAGSKITPNWAEYWSSNGGRQLRVKVLSSCGGKQAVVTRFEFSRNMLRDVERVERSLKAGPAHSCK</sequence>
<accession>A0A3B0TYK6</accession>